<feature type="compositionally biased region" description="Basic and acidic residues" evidence="1">
    <location>
        <begin position="1"/>
        <end position="10"/>
    </location>
</feature>
<reference evidence="2" key="1">
    <citation type="submission" date="2016-03" db="EMBL/GenBank/DDBJ databases">
        <authorList>
            <person name="Ploux O."/>
        </authorList>
    </citation>
    <scope>NUCLEOTIDE SEQUENCE</scope>
    <source>
        <strain evidence="2">UC10</strain>
    </source>
</reference>
<name>A0A1Y5PGU0_9MYCO</name>
<evidence type="ECO:0000256" key="1">
    <source>
        <dbReference type="SAM" id="MobiDB-lite"/>
    </source>
</evidence>
<gene>
    <name evidence="2" type="ORF">MHPYR_50114</name>
</gene>
<feature type="compositionally biased region" description="Polar residues" evidence="1">
    <location>
        <begin position="31"/>
        <end position="42"/>
    </location>
</feature>
<protein>
    <submittedName>
        <fullName evidence="2">Uncharacterized protein</fullName>
    </submittedName>
</protein>
<dbReference type="AlphaFoldDB" id="A0A1Y5PGU0"/>
<accession>A0A1Y5PGU0</accession>
<sequence length="61" mass="6923">MTMPRTDVRRFNLATVYPGTELNPNRRSRQQAEPQAASQRPQGISAECLFAPYRCSHDAET</sequence>
<proteinExistence type="predicted"/>
<feature type="region of interest" description="Disordered" evidence="1">
    <location>
        <begin position="1"/>
        <end position="43"/>
    </location>
</feature>
<evidence type="ECO:0000313" key="2">
    <source>
        <dbReference type="EMBL" id="SBS77947.1"/>
    </source>
</evidence>
<dbReference type="EMBL" id="FLQS01000045">
    <property type="protein sequence ID" value="SBS77947.1"/>
    <property type="molecule type" value="Genomic_DNA"/>
</dbReference>
<organism evidence="2">
    <name type="scientific">uncultured Mycobacterium sp</name>
    <dbReference type="NCBI Taxonomy" id="171292"/>
    <lineage>
        <taxon>Bacteria</taxon>
        <taxon>Bacillati</taxon>
        <taxon>Actinomycetota</taxon>
        <taxon>Actinomycetes</taxon>
        <taxon>Mycobacteriales</taxon>
        <taxon>Mycobacteriaceae</taxon>
        <taxon>Mycobacterium</taxon>
        <taxon>environmental samples</taxon>
    </lineage>
</organism>